<dbReference type="PRINTS" id="PR00109">
    <property type="entry name" value="TYRKINASE"/>
</dbReference>
<organism evidence="2 3">
    <name type="scientific">Gigaspora margarita</name>
    <dbReference type="NCBI Taxonomy" id="4874"/>
    <lineage>
        <taxon>Eukaryota</taxon>
        <taxon>Fungi</taxon>
        <taxon>Fungi incertae sedis</taxon>
        <taxon>Mucoromycota</taxon>
        <taxon>Glomeromycotina</taxon>
        <taxon>Glomeromycetes</taxon>
        <taxon>Diversisporales</taxon>
        <taxon>Gigasporaceae</taxon>
        <taxon>Gigaspora</taxon>
    </lineage>
</organism>
<dbReference type="SUPFAM" id="SSF56112">
    <property type="entry name" value="Protein kinase-like (PK-like)"/>
    <property type="match status" value="4"/>
</dbReference>
<keyword evidence="2" id="KW-0723">Serine/threonine-protein kinase</keyword>
<dbReference type="InterPro" id="IPR051681">
    <property type="entry name" value="Ser/Thr_Kinases-Pseudokinases"/>
</dbReference>
<keyword evidence="2" id="KW-0418">Kinase</keyword>
<dbReference type="Pfam" id="PF07714">
    <property type="entry name" value="PK_Tyr_Ser-Thr"/>
    <property type="match status" value="4"/>
</dbReference>
<dbReference type="EMBL" id="WTPW01001779">
    <property type="protein sequence ID" value="KAF0414656.1"/>
    <property type="molecule type" value="Genomic_DNA"/>
</dbReference>
<proteinExistence type="predicted"/>
<dbReference type="OrthoDB" id="5966500at2759"/>
<feature type="domain" description="Protein kinase" evidence="1">
    <location>
        <begin position="583"/>
        <end position="846"/>
    </location>
</feature>
<dbReference type="Gene3D" id="1.10.510.10">
    <property type="entry name" value="Transferase(Phosphotransferase) domain 1"/>
    <property type="match status" value="4"/>
</dbReference>
<feature type="domain" description="Protein kinase" evidence="1">
    <location>
        <begin position="891"/>
        <end position="1150"/>
    </location>
</feature>
<dbReference type="AlphaFoldDB" id="A0A8H3X5E2"/>
<evidence type="ECO:0000259" key="1">
    <source>
        <dbReference type="PROSITE" id="PS50011"/>
    </source>
</evidence>
<keyword evidence="2" id="KW-0808">Transferase</keyword>
<evidence type="ECO:0000313" key="3">
    <source>
        <dbReference type="Proteomes" id="UP000439903"/>
    </source>
</evidence>
<dbReference type="PROSITE" id="PS50011">
    <property type="entry name" value="PROTEIN_KINASE_DOM"/>
    <property type="match status" value="4"/>
</dbReference>
<keyword evidence="3" id="KW-1185">Reference proteome</keyword>
<dbReference type="InterPro" id="IPR000719">
    <property type="entry name" value="Prot_kinase_dom"/>
</dbReference>
<accession>A0A8H3X5E2</accession>
<dbReference type="InterPro" id="IPR001245">
    <property type="entry name" value="Ser-Thr/Tyr_kinase_cat_dom"/>
</dbReference>
<protein>
    <submittedName>
        <fullName evidence="2">Serine/threonine protein kinase</fullName>
    </submittedName>
</protein>
<sequence>MSSCEDWLQSAVKTYNLKEIPYEEFSRKKRIKRGGCGIIFRVICVSLGDVVIKEVDNIDEKKYRKIFINELKQHSRAKHPRIIQFHGVTINKDEEIQYLVMEYANNGDLRLYLQKSKTEWAEKIRLTIQIAEGMSYLHSKNIIHCDLHTGNILVHNRDIKISDFGLSKKLESMINSQKLYGVVSFVDPKKLESIKYVLNKKSDVYSIGVIMWEISNDGCRPFAQEENYIILSKSIIDGLREKPISGTPMHYYNLYYKCWKKEPDERPSMEEVFQQLESKSSELSPEYDANQEFKENINSDSKSDDTDDKILETIGSRTIELQIPNKMYYLLYLFYHRTNKINYNEIGNFELISDIGLCYVYKCEWRSCKLIVVLKGLKQAQYSESIISHEIQILRSIGYHPNINLFYGVTKGIDLHSKNILVHEGKMLIADFGLAQQINESSPISNSIIKGTRGMPAYIEPQYFKNPSYQYDKESDIYSFGVILWEISSGRPPFQSFTSTDAIAIHIFQNHREVPIEGTPIQYIELYTQCWDEDPKQRPDMGYVLNILSQMNPNPVDFGNVPNFSIEMFERAMREQNINYVDHYQFMRCSEGESSTMQKYMWQYNEFTLAVALKRVDIDPNPTENVIQKFINELKILKRISFHQNIVHFYGITKDINNKCYLTIQQFANRKNLYEYLKSNFIKLKWTDKYCIAMNITQGLLYLHNNNIIHKYLHSRNILIHDERAIITDFDLGKLKTEVVSHQENQKTDRMPEYIDPQCFTQDQSDFKSDIYSLGVILWEISSGRKPFESLRSKEAIIIHIYQGNREKPVEGTDNQYVKLYDQCWDSDPIKRPEIGVVLDVLKALLENTKEGTIKIDNPKKKNAKEETTLNRLLENAISNQCINYHDYNEFSDLENIHLKDLFTAYRASWRNHGIKVILKCLKINKRIFLNKRIIQEFINKHERLQKINFHQNVIELYGVTQDPYGCYHMVWQYTDNVNLREYLRNNFHGLTWPEKLRIAIEIVVGLSFLHKNNLAHCGLHSNNIYVYNGKMIITGFGIFELTYEAHSSQETAQNMQAYIDPQCFRDSSYKCDERSDVYSLGVILWEISSNRPPKNLTQIQILQGEREDCIRGVPSQYVELYTLCWDNKPEKRPEIKTVLSILNQQSSFFS</sequence>
<gene>
    <name evidence="2" type="ORF">F8M41_007647</name>
</gene>
<dbReference type="GO" id="GO:0005524">
    <property type="term" value="F:ATP binding"/>
    <property type="evidence" value="ECO:0007669"/>
    <property type="project" value="UniProtKB-KW"/>
</dbReference>
<dbReference type="Proteomes" id="UP000439903">
    <property type="component" value="Unassembled WGS sequence"/>
</dbReference>
<dbReference type="PANTHER" id="PTHR44329">
    <property type="entry name" value="SERINE/THREONINE-PROTEIN KINASE TNNI3K-RELATED"/>
    <property type="match status" value="1"/>
</dbReference>
<reference evidence="2 3" key="1">
    <citation type="journal article" date="2019" name="Environ. Microbiol.">
        <title>At the nexus of three kingdoms: the genome of the mycorrhizal fungus Gigaspora margarita provides insights into plant, endobacterial and fungal interactions.</title>
        <authorList>
            <person name="Venice F."/>
            <person name="Ghignone S."/>
            <person name="Salvioli di Fossalunga A."/>
            <person name="Amselem J."/>
            <person name="Novero M."/>
            <person name="Xianan X."/>
            <person name="Sedzielewska Toro K."/>
            <person name="Morin E."/>
            <person name="Lipzen A."/>
            <person name="Grigoriev I.V."/>
            <person name="Henrissat B."/>
            <person name="Martin F.M."/>
            <person name="Bonfante P."/>
        </authorList>
    </citation>
    <scope>NUCLEOTIDE SEQUENCE [LARGE SCALE GENOMIC DNA]</scope>
    <source>
        <strain evidence="2 3">BEG34</strain>
    </source>
</reference>
<dbReference type="GO" id="GO:0097527">
    <property type="term" value="P:necroptotic signaling pathway"/>
    <property type="evidence" value="ECO:0007669"/>
    <property type="project" value="TreeGrafter"/>
</dbReference>
<dbReference type="GO" id="GO:0004674">
    <property type="term" value="F:protein serine/threonine kinase activity"/>
    <property type="evidence" value="ECO:0007669"/>
    <property type="project" value="UniProtKB-KW"/>
</dbReference>
<name>A0A8H3X5E2_GIGMA</name>
<evidence type="ECO:0000313" key="2">
    <source>
        <dbReference type="EMBL" id="KAF0414656.1"/>
    </source>
</evidence>
<dbReference type="InterPro" id="IPR011009">
    <property type="entry name" value="Kinase-like_dom_sf"/>
</dbReference>
<feature type="domain" description="Protein kinase" evidence="1">
    <location>
        <begin position="25"/>
        <end position="283"/>
    </location>
</feature>
<feature type="domain" description="Protein kinase" evidence="1">
    <location>
        <begin position="273"/>
        <end position="551"/>
    </location>
</feature>
<comment type="caution">
    <text evidence="2">The sequence shown here is derived from an EMBL/GenBank/DDBJ whole genome shotgun (WGS) entry which is preliminary data.</text>
</comment>